<feature type="compositionally biased region" description="Low complexity" evidence="6">
    <location>
        <begin position="998"/>
        <end position="1007"/>
    </location>
</feature>
<keyword evidence="8" id="KW-1185">Reference proteome</keyword>
<gene>
    <name evidence="7" type="ORF">JAAARDRAFT_201749</name>
</gene>
<dbReference type="Pfam" id="PF13812">
    <property type="entry name" value="PPR_3"/>
    <property type="match status" value="3"/>
</dbReference>
<dbReference type="InterPro" id="IPR011990">
    <property type="entry name" value="TPR-like_helical_dom_sf"/>
</dbReference>
<sequence length="1157" mass="129213">MLEPVGAIVFSSLLASRTTAGHCPSAQSALRVVLQSMNPSTVATSSNVRVRRAKGKGKAVGDGPSLSGFVPSRPLGEKCAMNHTLWCPDKRRVFMAPEIIPRRSLLMHNFKPPPPHIHCNTRSHSSLSLQRRRNSTLSPDSADDPPIATHYDLVQAVNTFSSFLHLSPDDFALEAAWSAYTRLRDHRALESITIGDFRSFIEKLVTSAETALNGDMGLRELRDWGLRIQELLQYQGAHVDGLREDDFWCRSMSCRTLTLLGDIESASSRCRQLDASTGYEEKHLVFPVFNALFLAIGRHKSVVAAFDFLLHEWASVGGYLLMRSARWRASQGKISTSAASLRQSVHSTLLLIQQPASLLVDQRLVWDPARRSLVGELLIDALCLEGLPEDAIDVLEEMQKQHIAPSLQSQLTLVRALVKANAFDLANTLFSSIAGTNPTFKYFFSTGLYLFAHQGDVVRAEEYYEQLQRRGRLTAPDFDMLMHASAVNGDAQRVVQLFHQLFAESSPDKRPAVRPTIIHYTTLVLAHAQCCDFEGMNAWLEAMTKDGIAPDVHVYTVILHSFAMRGEVDSIVAVLDQMRAAGIPPNVVSYNTVISLLANRKDPVAAEAIYRRAVKEGITPDRRMLASLMNAHVEAGSWQGVIRAFDYLKASPSRHLRLSVDVYTTLLKAYVLIGAPFHVVSQIFRKLQEARVRPQAHTFALLIQSACDSGHMDTASELFEEMDKLSEHWQSYLHINTYVLTILMSGYLRVGNKVRAKEIYDDMRSRGIQPTSVTFGAILKAYGNEKTDESLQLAEDFLKTLIDVDASQRPWVRPTRGRMSALEHVYSPLMTVYTKKTEPQEVERLFQGMLDAGGEPTLGTLTILLDAYRRVGNVEATLQVWPQIFQLALRYSQVGALFEDEESGSSRPEVQRQANLLCIPLSIYVDALSSAGLHLQIADVWRKLQMLGFTFDSHNWNHLAIALVRAGEVERAFEIIERVILPYQQQSGRIMMSRNVHPDSPLSFDSDSPTEDQSPLPVATGHSGGRRAAAVLRATVKSGALLDIEDDQEHQNDFAHPLHVLHQISPAWNIWHPHAVTLRVLSQVLSHLESGRVVQPIELHQSDDSQTQEDAAARAARVRLAADILSRIYSDYPTAVSVIHDFERRDRRRNTVQASPT</sequence>
<comment type="subunit">
    <text evidence="4">Binds to mitochondrial small subunit 15S rRNA.</text>
</comment>
<dbReference type="OrthoDB" id="185373at2759"/>
<dbReference type="InterPro" id="IPR002885">
    <property type="entry name" value="PPR_rpt"/>
</dbReference>
<comment type="function">
    <text evidence="3">Regulates mitochondrial small subunit maturation by controlling 15S rRNA 5'-end processing. Localizes to the 5' precursor of the 15S rRNA in a position that is subsequently occupied by mS47 in the mature yeast mtSSU. Uses structure and sequence-specific RNA recognition, binding to a single-stranded region of the precursor and specifically recognizing bases -6 to -1. The exchange of Ccm1 for mS47 is coupled to the irreversible removal of precursor rRNA that is accompanied by conformational changes of the mitoribosomal proteins uS5m and mS26. These conformational changes signal completion of 5'-end rRNA processing through protection of the mature 5'-end of the 15S rRNA and stabilization of mS47. The removal of the 5' precursor together with the dissociation of Ccm1 may be catalyzed by the 5'-3' exoribonuclease Pet127. Involved in the specific removal of group I introns in mitochondrial encoded transcripts.</text>
</comment>
<evidence type="ECO:0008006" key="9">
    <source>
        <dbReference type="Google" id="ProtNLM"/>
    </source>
</evidence>
<reference evidence="8" key="1">
    <citation type="journal article" date="2014" name="Proc. Natl. Acad. Sci. U.S.A.">
        <title>Extensive sampling of basidiomycete genomes demonstrates inadequacy of the white-rot/brown-rot paradigm for wood decay fungi.</title>
        <authorList>
            <person name="Riley R."/>
            <person name="Salamov A.A."/>
            <person name="Brown D.W."/>
            <person name="Nagy L.G."/>
            <person name="Floudas D."/>
            <person name="Held B.W."/>
            <person name="Levasseur A."/>
            <person name="Lombard V."/>
            <person name="Morin E."/>
            <person name="Otillar R."/>
            <person name="Lindquist E.A."/>
            <person name="Sun H."/>
            <person name="LaButti K.M."/>
            <person name="Schmutz J."/>
            <person name="Jabbour D."/>
            <person name="Luo H."/>
            <person name="Baker S.E."/>
            <person name="Pisabarro A.G."/>
            <person name="Walton J.D."/>
            <person name="Blanchette R.A."/>
            <person name="Henrissat B."/>
            <person name="Martin F."/>
            <person name="Cullen D."/>
            <person name="Hibbett D.S."/>
            <person name="Grigoriev I.V."/>
        </authorList>
    </citation>
    <scope>NUCLEOTIDE SEQUENCE [LARGE SCALE GENOMIC DNA]</scope>
    <source>
        <strain evidence="8">MUCL 33604</strain>
    </source>
</reference>
<feature type="region of interest" description="Disordered" evidence="6">
    <location>
        <begin position="994"/>
        <end position="1025"/>
    </location>
</feature>
<dbReference type="SUPFAM" id="SSF48452">
    <property type="entry name" value="TPR-like"/>
    <property type="match status" value="1"/>
</dbReference>
<dbReference type="InParanoid" id="A0A067QBR4"/>
<feature type="region of interest" description="Disordered" evidence="6">
    <location>
        <begin position="111"/>
        <end position="144"/>
    </location>
</feature>
<proteinExistence type="inferred from homology"/>
<dbReference type="AlphaFoldDB" id="A0A067QBR4"/>
<dbReference type="EMBL" id="KL197709">
    <property type="protein sequence ID" value="KDQ64409.1"/>
    <property type="molecule type" value="Genomic_DNA"/>
</dbReference>
<dbReference type="PANTHER" id="PTHR47447:SF23">
    <property type="entry name" value="PENTACOTRIPEPTIDE-REPEAT REGION OF PRORP DOMAIN-CONTAINING PROTEIN"/>
    <property type="match status" value="1"/>
</dbReference>
<evidence type="ECO:0000313" key="8">
    <source>
        <dbReference type="Proteomes" id="UP000027265"/>
    </source>
</evidence>
<dbReference type="Proteomes" id="UP000027265">
    <property type="component" value="Unassembled WGS sequence"/>
</dbReference>
<name>A0A067QBR4_9AGAM</name>
<evidence type="ECO:0000256" key="1">
    <source>
        <dbReference type="ARBA" id="ARBA00006192"/>
    </source>
</evidence>
<dbReference type="Gene3D" id="1.25.40.10">
    <property type="entry name" value="Tetratricopeptide repeat domain"/>
    <property type="match status" value="4"/>
</dbReference>
<feature type="repeat" description="PPR" evidence="5">
    <location>
        <begin position="586"/>
        <end position="620"/>
    </location>
</feature>
<dbReference type="Pfam" id="PF01535">
    <property type="entry name" value="PPR"/>
    <property type="match status" value="1"/>
</dbReference>
<evidence type="ECO:0000256" key="4">
    <source>
        <dbReference type="ARBA" id="ARBA00044511"/>
    </source>
</evidence>
<dbReference type="STRING" id="933084.A0A067QBR4"/>
<organism evidence="7 8">
    <name type="scientific">Jaapia argillacea MUCL 33604</name>
    <dbReference type="NCBI Taxonomy" id="933084"/>
    <lineage>
        <taxon>Eukaryota</taxon>
        <taxon>Fungi</taxon>
        <taxon>Dikarya</taxon>
        <taxon>Basidiomycota</taxon>
        <taxon>Agaricomycotina</taxon>
        <taxon>Agaricomycetes</taxon>
        <taxon>Agaricomycetidae</taxon>
        <taxon>Jaapiales</taxon>
        <taxon>Jaapiaceae</taxon>
        <taxon>Jaapia</taxon>
    </lineage>
</organism>
<evidence type="ECO:0000256" key="5">
    <source>
        <dbReference type="PROSITE-ProRule" id="PRU00708"/>
    </source>
</evidence>
<accession>A0A067QBR4</accession>
<evidence type="ECO:0000256" key="6">
    <source>
        <dbReference type="SAM" id="MobiDB-lite"/>
    </source>
</evidence>
<feature type="repeat" description="PPR" evidence="5">
    <location>
        <begin position="736"/>
        <end position="770"/>
    </location>
</feature>
<evidence type="ECO:0000313" key="7">
    <source>
        <dbReference type="EMBL" id="KDQ64409.1"/>
    </source>
</evidence>
<dbReference type="PROSITE" id="PS51375">
    <property type="entry name" value="PPR"/>
    <property type="match status" value="4"/>
</dbReference>
<feature type="repeat" description="PPR" evidence="5">
    <location>
        <begin position="551"/>
        <end position="585"/>
    </location>
</feature>
<dbReference type="HOGENOM" id="CLU_007929_0_0_1"/>
<evidence type="ECO:0000256" key="3">
    <source>
        <dbReference type="ARBA" id="ARBA00044493"/>
    </source>
</evidence>
<dbReference type="PANTHER" id="PTHR47447">
    <property type="entry name" value="OS03G0856100 PROTEIN"/>
    <property type="match status" value="1"/>
</dbReference>
<evidence type="ECO:0000256" key="2">
    <source>
        <dbReference type="ARBA" id="ARBA00022737"/>
    </source>
</evidence>
<dbReference type="NCBIfam" id="TIGR00756">
    <property type="entry name" value="PPR"/>
    <property type="match status" value="4"/>
</dbReference>
<feature type="repeat" description="PPR" evidence="5">
    <location>
        <begin position="371"/>
        <end position="405"/>
    </location>
</feature>
<protein>
    <recommendedName>
        <fullName evidence="9">Pentacotripeptide-repeat region of PRORP domain-containing protein</fullName>
    </recommendedName>
</protein>
<keyword evidence="2" id="KW-0677">Repeat</keyword>
<comment type="similarity">
    <text evidence="1">Belongs to the CCM1 family.</text>
</comment>